<dbReference type="EMBL" id="CP014206">
    <property type="protein sequence ID" value="AMK11301.1"/>
    <property type="molecule type" value="Genomic_DNA"/>
</dbReference>
<proteinExistence type="predicted"/>
<evidence type="ECO:0000256" key="1">
    <source>
        <dbReference type="ARBA" id="ARBA00022729"/>
    </source>
</evidence>
<accession>A0ABN4M181</accession>
<keyword evidence="1" id="KW-0732">Signal</keyword>
<dbReference type="PANTHER" id="PTHR35936:SF35">
    <property type="entry name" value="L-CYSTINE-BINDING PROTEIN TCYJ"/>
    <property type="match status" value="1"/>
</dbReference>
<name>A0ABN4M181_9BACT</name>
<reference evidence="3 4" key="1">
    <citation type="journal article" date="2016" name="Front. Microbiol.">
        <title>Genome Sequence of the Piezophilic, Mesophilic Sulfate-Reducing Bacterium Desulfovibrio indicus J2T.</title>
        <authorList>
            <person name="Cao J."/>
            <person name="Maignien L."/>
            <person name="Shao Z."/>
            <person name="Alain K."/>
            <person name="Jebbar M."/>
        </authorList>
    </citation>
    <scope>NUCLEOTIDE SEQUENCE [LARGE SCALE GENOMIC DNA]</scope>
    <source>
        <strain evidence="3 4">J2</strain>
    </source>
</reference>
<keyword evidence="4" id="KW-1185">Reference proteome</keyword>
<protein>
    <recommendedName>
        <fullName evidence="2">Solute-binding protein family 3/N-terminal domain-containing protein</fullName>
    </recommendedName>
</protein>
<evidence type="ECO:0000259" key="2">
    <source>
        <dbReference type="SMART" id="SM00062"/>
    </source>
</evidence>
<dbReference type="PANTHER" id="PTHR35936">
    <property type="entry name" value="MEMBRANE-BOUND LYTIC MUREIN TRANSGLYCOSYLASE F"/>
    <property type="match status" value="1"/>
</dbReference>
<sequence length="262" mass="29245">MESGYMNWRIVFFLMLACLVGFGRAGAAADTLRLATVDNLPPYAFLENGKLTGISIDVINELAKRGGFEVRISTLPWARVILGLEEGSLDGAFAAYETEARKRFCLYTGRVHFDELGVAVRADRQFAYTGLESLYGKTVGKGRSVWVSEPFQEAAVTGRIRLVETDDMRMTNIKMLDAGRLDAVIGSPEAMLHYARRLNIAERIVVLPQRMREGIPAYLVLSRTSTLVGKEEWQDRLTRLLDQMNGDGTIQAINRRYGVFGP</sequence>
<dbReference type="SUPFAM" id="SSF53850">
    <property type="entry name" value="Periplasmic binding protein-like II"/>
    <property type="match status" value="1"/>
</dbReference>
<evidence type="ECO:0000313" key="3">
    <source>
        <dbReference type="EMBL" id="AMK11301.1"/>
    </source>
</evidence>
<feature type="domain" description="Solute-binding protein family 3/N-terminal" evidence="2">
    <location>
        <begin position="31"/>
        <end position="261"/>
    </location>
</feature>
<evidence type="ECO:0000313" key="4">
    <source>
        <dbReference type="Proteomes" id="UP000055611"/>
    </source>
</evidence>
<gene>
    <name evidence="3" type="ORF">AWY79_09310</name>
</gene>
<dbReference type="SMART" id="SM00062">
    <property type="entry name" value="PBPb"/>
    <property type="match status" value="1"/>
</dbReference>
<dbReference type="InterPro" id="IPR001638">
    <property type="entry name" value="Solute-binding_3/MltF_N"/>
</dbReference>
<dbReference type="Gene3D" id="3.40.190.10">
    <property type="entry name" value="Periplasmic binding protein-like II"/>
    <property type="match status" value="2"/>
</dbReference>
<dbReference type="Proteomes" id="UP000055611">
    <property type="component" value="Chromosome"/>
</dbReference>
<organism evidence="3 4">
    <name type="scientific">Pseudodesulfovibrio indicus</name>
    <dbReference type="NCBI Taxonomy" id="1716143"/>
    <lineage>
        <taxon>Bacteria</taxon>
        <taxon>Pseudomonadati</taxon>
        <taxon>Thermodesulfobacteriota</taxon>
        <taxon>Desulfovibrionia</taxon>
        <taxon>Desulfovibrionales</taxon>
        <taxon>Desulfovibrionaceae</taxon>
    </lineage>
</organism>
<dbReference type="Pfam" id="PF00497">
    <property type="entry name" value="SBP_bac_3"/>
    <property type="match status" value="1"/>
</dbReference>